<dbReference type="Gene3D" id="3.40.50.1820">
    <property type="entry name" value="alpha/beta hydrolase"/>
    <property type="match status" value="1"/>
</dbReference>
<accession>A0ABQ0GHF7</accession>
<comment type="caution">
    <text evidence="4">The sequence shown here is derived from an EMBL/GenBank/DDBJ whole genome shotgun (WGS) entry which is preliminary data.</text>
</comment>
<dbReference type="SUPFAM" id="SSF53335">
    <property type="entry name" value="S-adenosyl-L-methionine-dependent methyltransferases"/>
    <property type="match status" value="1"/>
</dbReference>
<evidence type="ECO:0000256" key="2">
    <source>
        <dbReference type="SAM" id="MobiDB-lite"/>
    </source>
</evidence>
<dbReference type="GeneID" id="98178151"/>
<name>A0ABQ0GHF7_9PEZI</name>
<dbReference type="PANTHER" id="PTHR10039:SF5">
    <property type="entry name" value="NACHT DOMAIN-CONTAINING PROTEIN"/>
    <property type="match status" value="1"/>
</dbReference>
<gene>
    <name evidence="4" type="ORF">MFIFM68171_07408</name>
</gene>
<dbReference type="RefSeq" id="XP_070918929.1">
    <property type="nucleotide sequence ID" value="XM_071062828.1"/>
</dbReference>
<keyword evidence="5" id="KW-1185">Reference proteome</keyword>
<dbReference type="Gene3D" id="1.10.8.100">
    <property type="entry name" value="Ribosomal RNA adenine dimethylase-like, domain 2"/>
    <property type="match status" value="1"/>
</dbReference>
<sequence length="1653" mass="186256">MRAQEDSIKSVGLTLLYEPDWPIDPAVDVVLVHGIGGHPVRSWKYQSQAQTPTTPNSTVRTSSIRRKLKKAPPVSTLRRSNSEPLLVKEQGSLGRSRSLLRKGSAKSSSRLKLATSLAELAGQGAEADSDAYWPLSFLPASCPNARVFTWGYHTLVVDKKPLRLQGDIFAHAEELLVELASTRAVLGARPRPIIFVAHSTGGVLVKELLRQSEAERDGPLKEILLATSAVVFLGSPHRGTEHCNLGDAIKSMASVTLPIDPNDPVLSELCGADSIEVELGRQTFVRLWNDYNFRVKTFQESVIPSYSHPELRAETTIRRLASFIGDPRENAETIGALHDNICKFASAEDLGYRALVKSLAAFIAAEEDARHVLSTKETECLSALVQPQLILSETHPATSYPGTCLWLYDLHDFQAWHHRSGPSKYRILWIRGESGCGKTILLRSLRRRLERQWGPAGASFIWSTAGGYDATSVFFPGISRQQQEASPASVYRSLLSQLFLLDPRLRRALLKLYNYPRSDPRTFDDAQVVSFFADYYVNHRIETPARRTFIFVEIADDAGQAYVRELLGRLSQLARNSEFSICVASAYHPEIDDDKTISIPMHLRNTDDILRYVNLNLVAEWEERNRIVMCIGQKSGGVFLWAEIVVNILNAAIIEGATQEMIEYTLEEVPGDLHGLYEWMLSTLNEREKAESLILFQWVILAAQPMRLNDLFTAIRLTDPDPFASYQELGPFMALNIGKPFSMRDLRQLRNSEITSDTPDQFHRWLRARSIGLLELKSDNDDDNRQPVTNEPLGLQRVQPIHSSVRSFFLSGRGFACLASVNPPISASLSPTDFIDISHYALLRACLTYLNMRDFESLGPSKRRHHYHATDRSPQSPDSIKLDTWYHPPATVSSQRHLVMSSYPFLQYAVENLLFHLLSPTPFRYFLPQHEVLMAFSANNFRLWKRWTSLLGTRDAEVIIARHTTTTTTGGTGGVTSSPSSPSSLSSFSPSSAGGAGAGAKQVAALLSPVFGARFRLERVLRKLERLRVDSRMQLKSRPSPIGARLIPMLLLRYHARTLFSRPEKGCFSAQQLRRFSGLGLSADKLIATNKVAQALYDSNVWTWSRGGKKAKTDRYRVNVVGEELCDDILNYFGHTLNRHKGCDLIDIFPGVGTWSQKLHDVLEPRSHLLLEPEEEFYRPYLEPLLKRPGTKLLPESGIVWEELSSVLTPEHLPHQVERRYSTSETPERNDTLLVTINLSLYPKKKFRTFGSLVQLVLFQLISSIRPGSLLQRYGLVRMLIWVADDEKASLLPRSLQRRRKTVVETELSTEWVCEVAGADHVDETGTKPSSWFKRDMSIDMEQTRKVLRRMRKEKFITPPGRETLALKQVFELGKKRGAVAGKQAVRIARSYQGEKEKLESDFEAGLFDEHSAEHKRLKTLQYWANWNTKRGDYIHKLLQMRAKAIDLVKKGDSTGKAQKLMDDLAYEVNTLDKNLRLQYLLARDNLHSVQVDPPILSWDNRYAEPLVVKPTEFFPNVPCALLDIQPGAAAPILRDIGPRSTRAGDMFDLILRSLMSNSTHPISKALDLIYPGAGEGVYLNCPSLRDPHRGGSPMRGWDEPTPRGLTKEQFVDIITAWTEWPFHPTYAQLVSRTLDEAAEEEEAIMGNHATVE</sequence>
<dbReference type="Pfam" id="PF24883">
    <property type="entry name" value="NPHP3_N"/>
    <property type="match status" value="1"/>
</dbReference>
<evidence type="ECO:0000313" key="4">
    <source>
        <dbReference type="EMBL" id="GAB1317198.1"/>
    </source>
</evidence>
<reference evidence="4 5" key="1">
    <citation type="submission" date="2024-09" db="EMBL/GenBank/DDBJ databases">
        <title>Itraconazole resistance in Madurella fahalii resulting from another homologue of gene encoding cytochrome P450 14-alpha sterol demethylase (CYP51).</title>
        <authorList>
            <person name="Yoshioka I."/>
            <person name="Fahal A.H."/>
            <person name="Kaneko S."/>
            <person name="Yaguchi T."/>
        </authorList>
    </citation>
    <scope>NUCLEOTIDE SEQUENCE [LARGE SCALE GENOMIC DNA]</scope>
    <source>
        <strain evidence="4 5">IFM 68171</strain>
    </source>
</reference>
<proteinExistence type="predicted"/>
<feature type="region of interest" description="Disordered" evidence="2">
    <location>
        <begin position="964"/>
        <end position="990"/>
    </location>
</feature>
<feature type="region of interest" description="Disordered" evidence="2">
    <location>
        <begin position="44"/>
        <end position="90"/>
    </location>
</feature>
<dbReference type="InterPro" id="IPR023165">
    <property type="entry name" value="rRNA_Ade_diMease-like_C"/>
</dbReference>
<dbReference type="Proteomes" id="UP001628179">
    <property type="component" value="Unassembled WGS sequence"/>
</dbReference>
<dbReference type="InterPro" id="IPR056884">
    <property type="entry name" value="NPHP3-like_N"/>
</dbReference>
<evidence type="ECO:0000313" key="5">
    <source>
        <dbReference type="Proteomes" id="UP001628179"/>
    </source>
</evidence>
<dbReference type="Gene3D" id="3.40.50.150">
    <property type="entry name" value="Vaccinia Virus protein VP39"/>
    <property type="match status" value="1"/>
</dbReference>
<protein>
    <recommendedName>
        <fullName evidence="3">Nephrocystin 3-like N-terminal domain-containing protein</fullName>
    </recommendedName>
</protein>
<dbReference type="EMBL" id="BAAFSV010000004">
    <property type="protein sequence ID" value="GAB1317198.1"/>
    <property type="molecule type" value="Genomic_DNA"/>
</dbReference>
<keyword evidence="1" id="KW-0677">Repeat</keyword>
<dbReference type="InterPro" id="IPR029063">
    <property type="entry name" value="SAM-dependent_MTases_sf"/>
</dbReference>
<feature type="domain" description="Nephrocystin 3-like N-terminal" evidence="3">
    <location>
        <begin position="402"/>
        <end position="583"/>
    </location>
</feature>
<organism evidence="4 5">
    <name type="scientific">Madurella fahalii</name>
    <dbReference type="NCBI Taxonomy" id="1157608"/>
    <lineage>
        <taxon>Eukaryota</taxon>
        <taxon>Fungi</taxon>
        <taxon>Dikarya</taxon>
        <taxon>Ascomycota</taxon>
        <taxon>Pezizomycotina</taxon>
        <taxon>Sordariomycetes</taxon>
        <taxon>Sordariomycetidae</taxon>
        <taxon>Sordariales</taxon>
        <taxon>Sordariales incertae sedis</taxon>
        <taxon>Madurella</taxon>
    </lineage>
</organism>
<dbReference type="SUPFAM" id="SSF53474">
    <property type="entry name" value="alpha/beta-Hydrolases"/>
    <property type="match status" value="1"/>
</dbReference>
<dbReference type="PANTHER" id="PTHR10039">
    <property type="entry name" value="AMELOGENIN"/>
    <property type="match status" value="1"/>
</dbReference>
<feature type="compositionally biased region" description="Polar residues" evidence="2">
    <location>
        <begin position="44"/>
        <end position="62"/>
    </location>
</feature>
<evidence type="ECO:0000259" key="3">
    <source>
        <dbReference type="Pfam" id="PF24883"/>
    </source>
</evidence>
<dbReference type="InterPro" id="IPR029058">
    <property type="entry name" value="AB_hydrolase_fold"/>
</dbReference>
<evidence type="ECO:0000256" key="1">
    <source>
        <dbReference type="ARBA" id="ARBA00022737"/>
    </source>
</evidence>